<dbReference type="Gene3D" id="1.10.260.40">
    <property type="entry name" value="lambda repressor-like DNA-binding domains"/>
    <property type="match status" value="1"/>
</dbReference>
<evidence type="ECO:0000313" key="6">
    <source>
        <dbReference type="Proteomes" id="UP000007881"/>
    </source>
</evidence>
<dbReference type="Proteomes" id="UP000007881">
    <property type="component" value="Chromosome"/>
</dbReference>
<evidence type="ECO:0000313" key="5">
    <source>
        <dbReference type="EMBL" id="BAM03098.1"/>
    </source>
</evidence>
<dbReference type="InterPro" id="IPR010982">
    <property type="entry name" value="Lambda_DNA-bd_dom_sf"/>
</dbReference>
<keyword evidence="3" id="KW-0804">Transcription</keyword>
<feature type="domain" description="HTH lacI-type" evidence="4">
    <location>
        <begin position="11"/>
        <end position="68"/>
    </location>
</feature>
<dbReference type="GO" id="GO:0000976">
    <property type="term" value="F:transcription cis-regulatory region binding"/>
    <property type="evidence" value="ECO:0007669"/>
    <property type="project" value="TreeGrafter"/>
</dbReference>
<dbReference type="InterPro" id="IPR046335">
    <property type="entry name" value="LacI/GalR-like_sensor"/>
</dbReference>
<gene>
    <name evidence="5" type="ordered locus">PSMK_09390</name>
</gene>
<dbReference type="SMART" id="SM00354">
    <property type="entry name" value="HTH_LACI"/>
    <property type="match status" value="1"/>
</dbReference>
<dbReference type="InterPro" id="IPR000843">
    <property type="entry name" value="HTH_LacI"/>
</dbReference>
<dbReference type="PANTHER" id="PTHR30146:SF138">
    <property type="entry name" value="TRANSCRIPTIONAL REGULATORY PROTEIN"/>
    <property type="match status" value="1"/>
</dbReference>
<dbReference type="EMBL" id="AP012338">
    <property type="protein sequence ID" value="BAM03098.1"/>
    <property type="molecule type" value="Genomic_DNA"/>
</dbReference>
<evidence type="ECO:0000256" key="3">
    <source>
        <dbReference type="ARBA" id="ARBA00023163"/>
    </source>
</evidence>
<accession>I0ICW0</accession>
<name>I0ICW0_PHYMF</name>
<dbReference type="PANTHER" id="PTHR30146">
    <property type="entry name" value="LACI-RELATED TRANSCRIPTIONAL REPRESSOR"/>
    <property type="match status" value="1"/>
</dbReference>
<dbReference type="STRING" id="1142394.PSMK_09390"/>
<dbReference type="InterPro" id="IPR028082">
    <property type="entry name" value="Peripla_BP_I"/>
</dbReference>
<dbReference type="Pfam" id="PF00356">
    <property type="entry name" value="LacI"/>
    <property type="match status" value="1"/>
</dbReference>
<evidence type="ECO:0000259" key="4">
    <source>
        <dbReference type="PROSITE" id="PS50932"/>
    </source>
</evidence>
<keyword evidence="1" id="KW-0805">Transcription regulation</keyword>
<dbReference type="CDD" id="cd06267">
    <property type="entry name" value="PBP1_LacI_sugar_binding-like"/>
    <property type="match status" value="1"/>
</dbReference>
<reference evidence="5 6" key="1">
    <citation type="submission" date="2012-02" db="EMBL/GenBank/DDBJ databases">
        <title>Complete genome sequence of Phycisphaera mikurensis NBRC 102666.</title>
        <authorList>
            <person name="Ankai A."/>
            <person name="Hosoyama A."/>
            <person name="Terui Y."/>
            <person name="Sekine M."/>
            <person name="Fukai R."/>
            <person name="Kato Y."/>
            <person name="Nakamura S."/>
            <person name="Yamada-Narita S."/>
            <person name="Kawakoshi A."/>
            <person name="Fukunaga Y."/>
            <person name="Yamazaki S."/>
            <person name="Fujita N."/>
        </authorList>
    </citation>
    <scope>NUCLEOTIDE SEQUENCE [LARGE SCALE GENOMIC DNA]</scope>
    <source>
        <strain evidence="6">NBRC 102666 / KCTC 22515 / FYK2301M01</strain>
    </source>
</reference>
<dbReference type="Pfam" id="PF13377">
    <property type="entry name" value="Peripla_BP_3"/>
    <property type="match status" value="1"/>
</dbReference>
<dbReference type="eggNOG" id="COG1609">
    <property type="taxonomic scope" value="Bacteria"/>
</dbReference>
<dbReference type="HOGENOM" id="CLU_037628_6_1_0"/>
<sequence length="338" mass="35889">MSPRREAASRVVLADVAELAGVAASTVSRVLNRRDEGFSVRPALRQRILDAAAELGYRPNINARTLRRQTSGYIAVLGLRMLARAVHDPSDSVLDRMATTLKASGLHLTSTHVGGEGDPFRLPPWQVDGAVVVRASGAADLAAVEASNLPYATINAAAGPGGASVLVDDRGGMEAALEHLFALGHRRIAYASHPDRFGDHAGQHERAEAYAGFLQARGVEPVHRVLREEAPHAPLVRSLLEEGVTAVVTYTHFLALMLLEAAREERIAVPGRLSLVTFNDEYPMAQVGSGVTCVAHPTDAMAAAASDLLLRRIRGQPTPTSVRLPMVLVPRGSSAAPG</sequence>
<dbReference type="CDD" id="cd01392">
    <property type="entry name" value="HTH_LacI"/>
    <property type="match status" value="1"/>
</dbReference>
<dbReference type="PROSITE" id="PS50932">
    <property type="entry name" value="HTH_LACI_2"/>
    <property type="match status" value="1"/>
</dbReference>
<proteinExistence type="predicted"/>
<organism evidence="5 6">
    <name type="scientific">Phycisphaera mikurensis (strain NBRC 102666 / KCTC 22515 / FYK2301M01)</name>
    <dbReference type="NCBI Taxonomy" id="1142394"/>
    <lineage>
        <taxon>Bacteria</taxon>
        <taxon>Pseudomonadati</taxon>
        <taxon>Planctomycetota</taxon>
        <taxon>Phycisphaerae</taxon>
        <taxon>Phycisphaerales</taxon>
        <taxon>Phycisphaeraceae</taxon>
        <taxon>Phycisphaera</taxon>
    </lineage>
</organism>
<dbReference type="AlphaFoldDB" id="I0ICW0"/>
<protein>
    <submittedName>
        <fullName evidence="5">Putative LacI family transcriptional regulator</fullName>
    </submittedName>
</protein>
<keyword evidence="2" id="KW-0238">DNA-binding</keyword>
<dbReference type="SUPFAM" id="SSF53822">
    <property type="entry name" value="Periplasmic binding protein-like I"/>
    <property type="match status" value="1"/>
</dbReference>
<evidence type="ECO:0000256" key="1">
    <source>
        <dbReference type="ARBA" id="ARBA00023015"/>
    </source>
</evidence>
<dbReference type="SUPFAM" id="SSF47413">
    <property type="entry name" value="lambda repressor-like DNA-binding domains"/>
    <property type="match status" value="1"/>
</dbReference>
<keyword evidence="6" id="KW-1185">Reference proteome</keyword>
<evidence type="ECO:0000256" key="2">
    <source>
        <dbReference type="ARBA" id="ARBA00023125"/>
    </source>
</evidence>
<dbReference type="KEGG" id="phm:PSMK_09390"/>
<dbReference type="GO" id="GO:0003700">
    <property type="term" value="F:DNA-binding transcription factor activity"/>
    <property type="evidence" value="ECO:0007669"/>
    <property type="project" value="TreeGrafter"/>
</dbReference>
<dbReference type="RefSeq" id="WP_014436317.1">
    <property type="nucleotide sequence ID" value="NC_017080.1"/>
</dbReference>
<dbReference type="Gene3D" id="3.40.50.2300">
    <property type="match status" value="2"/>
</dbReference>